<evidence type="ECO:0000313" key="2">
    <source>
        <dbReference type="Proteomes" id="UP000744676"/>
    </source>
</evidence>
<reference evidence="1 2" key="1">
    <citation type="journal article" date="2020" name="Front. Microbiol.">
        <title>Phenotypic and Genetic Characterization of the Cheese Ripening Yeast Geotrichum candidum.</title>
        <authorList>
            <person name="Perkins V."/>
            <person name="Vignola S."/>
            <person name="Lessard M.H."/>
            <person name="Plante P.L."/>
            <person name="Corbeil J."/>
            <person name="Dugat-Bony E."/>
            <person name="Frenette M."/>
            <person name="Labrie S."/>
        </authorList>
    </citation>
    <scope>NUCLEOTIDE SEQUENCE [LARGE SCALE GENOMIC DNA]</scope>
    <source>
        <strain evidence="1 2">LMA-1147</strain>
    </source>
</reference>
<keyword evidence="2" id="KW-1185">Reference proteome</keyword>
<protein>
    <submittedName>
        <fullName evidence="1">Uncharacterized protein</fullName>
    </submittedName>
</protein>
<gene>
    <name evidence="1" type="ORF">D0Z00_001597</name>
</gene>
<dbReference type="EMBL" id="QVQA01000031">
    <property type="protein sequence ID" value="KAF5099587.1"/>
    <property type="molecule type" value="Genomic_DNA"/>
</dbReference>
<accession>A0ACB6V6L4</accession>
<proteinExistence type="predicted"/>
<comment type="caution">
    <text evidence="1">The sequence shown here is derived from an EMBL/GenBank/DDBJ whole genome shotgun (WGS) entry which is preliminary data.</text>
</comment>
<evidence type="ECO:0000313" key="1">
    <source>
        <dbReference type="EMBL" id="KAF5099587.1"/>
    </source>
</evidence>
<name>A0ACB6V6L4_9ASCO</name>
<organism evidence="1 2">
    <name type="scientific">Geotrichum galactomycetum</name>
    <dbReference type="NCBI Taxonomy" id="27317"/>
    <lineage>
        <taxon>Eukaryota</taxon>
        <taxon>Fungi</taxon>
        <taxon>Dikarya</taxon>
        <taxon>Ascomycota</taxon>
        <taxon>Saccharomycotina</taxon>
        <taxon>Dipodascomycetes</taxon>
        <taxon>Dipodascales</taxon>
        <taxon>Dipodascaceae</taxon>
        <taxon>Geotrichum</taxon>
    </lineage>
</organism>
<sequence length="271" mass="29919">MAFAGAQEHPAGYDGTPVKWRLFPVEGTSFADGMSAYLNILFTLVGQITYPSFISEMENPRDFKKVLYIVTVAEIVVYSLTGAIVYVYVGDTYITAPAFGSLKNVYMKVAFSFAVPTIVFLGALFSTISSKFIFEHFFADSVHAKEHTVFGWTVWILIVAGTWVIAFVIAEVIPFFSDLLSIMSALFDTWFGFVFWGVAYLQMRSQEQGAGWWKRQGIYGNMMIALNIILILIGLLCLGPGTYSAVQSIITNYQTGSVGGVFSCANNGFKS</sequence>
<dbReference type="Proteomes" id="UP000744676">
    <property type="component" value="Unassembled WGS sequence"/>
</dbReference>